<proteinExistence type="predicted"/>
<evidence type="ECO:0008006" key="2">
    <source>
        <dbReference type="Google" id="ProtNLM"/>
    </source>
</evidence>
<evidence type="ECO:0000313" key="1">
    <source>
        <dbReference type="EMBL" id="KKL75645.1"/>
    </source>
</evidence>
<dbReference type="Gene3D" id="2.60.40.740">
    <property type="match status" value="1"/>
</dbReference>
<dbReference type="SUPFAM" id="SSF69318">
    <property type="entry name" value="Integrin alpha N-terminal domain"/>
    <property type="match status" value="1"/>
</dbReference>
<dbReference type="EMBL" id="LAZR01024289">
    <property type="protein sequence ID" value="KKL75645.1"/>
    <property type="molecule type" value="Genomic_DNA"/>
</dbReference>
<dbReference type="InterPro" id="IPR013783">
    <property type="entry name" value="Ig-like_fold"/>
</dbReference>
<name>A0A0F9H1X9_9ZZZZ</name>
<protein>
    <recommendedName>
        <fullName evidence="2">Ig-like domain-containing protein</fullName>
    </recommendedName>
</protein>
<feature type="non-terminal residue" evidence="1">
    <location>
        <position position="1"/>
    </location>
</feature>
<organism evidence="1">
    <name type="scientific">marine sediment metagenome</name>
    <dbReference type="NCBI Taxonomy" id="412755"/>
    <lineage>
        <taxon>unclassified sequences</taxon>
        <taxon>metagenomes</taxon>
        <taxon>ecological metagenomes</taxon>
    </lineage>
</organism>
<dbReference type="InterPro" id="IPR025667">
    <property type="entry name" value="SprB_repeat"/>
</dbReference>
<dbReference type="Gene3D" id="2.40.10.10">
    <property type="entry name" value="Trypsin-like serine proteases"/>
    <property type="match status" value="2"/>
</dbReference>
<reference evidence="1" key="1">
    <citation type="journal article" date="2015" name="Nature">
        <title>Complex archaea that bridge the gap between prokaryotes and eukaryotes.</title>
        <authorList>
            <person name="Spang A."/>
            <person name="Saw J.H."/>
            <person name="Jorgensen S.L."/>
            <person name="Zaremba-Niedzwiedzka K."/>
            <person name="Martijn J."/>
            <person name="Lind A.E."/>
            <person name="van Eijk R."/>
            <person name="Schleper C."/>
            <person name="Guy L."/>
            <person name="Ettema T.J."/>
        </authorList>
    </citation>
    <scope>NUCLEOTIDE SEQUENCE</scope>
</reference>
<dbReference type="AlphaFoldDB" id="A0A0F9H1X9"/>
<dbReference type="InterPro" id="IPR043504">
    <property type="entry name" value="Peptidase_S1_PA_chymotrypsin"/>
</dbReference>
<dbReference type="Pfam" id="PF13573">
    <property type="entry name" value="SprB"/>
    <property type="match status" value="4"/>
</dbReference>
<accession>A0A0F9H1X9</accession>
<feature type="non-terminal residue" evidence="1">
    <location>
        <position position="708"/>
    </location>
</feature>
<dbReference type="Gene3D" id="2.60.40.10">
    <property type="entry name" value="Immunoglobulins"/>
    <property type="match status" value="1"/>
</dbReference>
<dbReference type="InterPro" id="IPR028994">
    <property type="entry name" value="Integrin_alpha_N"/>
</dbReference>
<gene>
    <name evidence="1" type="ORF">LCGC14_2052820</name>
</gene>
<sequence>VGIISLILRNNPTGTLMLDELNSYTIENVDQSSMDWGDYDNDGDLDLLLTGMADDAVATTKIYKNNSSVSNTIPNAPAGLSSATSFHPLTNNSINILSWDKASDNETSRDGLTYNAYVYLKNGDTLWSSMADIGSGYRKIPALGNAQQDTAWTIYNLEPGEYYWSVQAVDHAFAGSPFAAEDSFIISSSPPVSSNQTACYGAPIPELTATGENIKWYSDVDLSILVSGGSPFSTGKTDPGVNTYYVTQTVNSVESQATIVTLTIHDTPMAAITDSTNISCFGLEDGTATITPSGGTLPYTYQWDDDSNTTDSTVTELQANKYYHSVVMDANMCSASDSIKLTEPTRLTAAITDSTNVSDIGESDGSAIVTPSGGTPPYSYSWNDNLSTTNSTVTGLSANRWYHVIVSDANSCTTMDSVLLSERGVFQAEITDSTDVSCYGLSDGSATVSILGGTPPYLMLWNDDTQSTTTMVDNLAPDQWYIVAVTDASLITVWDSVYIDQPAPISILKSTTEYLCPGITEGFIDLTVTGGTLPYNYIWSTGDTIEGLQNLTPGDYSVIVNDKYNCTKHDTTRIDSVRTYQDLEICMVSVSPSTGFNLVIWEKPDNQTIDYFRIYRRSVSFGYVTIGQISFDSLSVFVDSSSTPMEISHFYKMSVVDVCGNESELSDPHKTMHLTANIGTGGEVNLIWENYEGFTFSEYELYRGSSPD</sequence>
<comment type="caution">
    <text evidence="1">The sequence shown here is derived from an EMBL/GenBank/DDBJ whole genome shotgun (WGS) entry which is preliminary data.</text>
</comment>